<accession>A0ABU0UY49</accession>
<dbReference type="InterPro" id="IPR000847">
    <property type="entry name" value="LysR_HTH_N"/>
</dbReference>
<dbReference type="PROSITE" id="PS50931">
    <property type="entry name" value="HTH_LYSR"/>
    <property type="match status" value="1"/>
</dbReference>
<dbReference type="InterPro" id="IPR036388">
    <property type="entry name" value="WH-like_DNA-bd_sf"/>
</dbReference>
<dbReference type="RefSeq" id="WP_307003586.1">
    <property type="nucleotide sequence ID" value="NZ_JAUTBK010000002.1"/>
</dbReference>
<dbReference type="PANTHER" id="PTHR30537">
    <property type="entry name" value="HTH-TYPE TRANSCRIPTIONAL REGULATOR"/>
    <property type="match status" value="1"/>
</dbReference>
<gene>
    <name evidence="6" type="ORF">QE380_002106</name>
</gene>
<dbReference type="SUPFAM" id="SSF46785">
    <property type="entry name" value="Winged helix' DNA-binding domain"/>
    <property type="match status" value="1"/>
</dbReference>
<dbReference type="PANTHER" id="PTHR30537:SF5">
    <property type="entry name" value="HTH-TYPE TRANSCRIPTIONAL ACTIVATOR TTDR-RELATED"/>
    <property type="match status" value="1"/>
</dbReference>
<keyword evidence="3 6" id="KW-0238">DNA-binding</keyword>
<dbReference type="Pfam" id="PF03466">
    <property type="entry name" value="LysR_substrate"/>
    <property type="match status" value="1"/>
</dbReference>
<keyword evidence="7" id="KW-1185">Reference proteome</keyword>
<evidence type="ECO:0000256" key="2">
    <source>
        <dbReference type="ARBA" id="ARBA00023015"/>
    </source>
</evidence>
<reference evidence="6 7" key="1">
    <citation type="submission" date="2023-07" db="EMBL/GenBank/DDBJ databases">
        <title>Functional and genomic diversity of the sorghum phyllosphere microbiome.</title>
        <authorList>
            <person name="Shade A."/>
        </authorList>
    </citation>
    <scope>NUCLEOTIDE SEQUENCE [LARGE SCALE GENOMIC DNA]</scope>
    <source>
        <strain evidence="6 7">SORGH_AS_0887</strain>
    </source>
</reference>
<evidence type="ECO:0000313" key="7">
    <source>
        <dbReference type="Proteomes" id="UP001233360"/>
    </source>
</evidence>
<keyword evidence="4" id="KW-0804">Transcription</keyword>
<evidence type="ECO:0000256" key="3">
    <source>
        <dbReference type="ARBA" id="ARBA00023125"/>
    </source>
</evidence>
<dbReference type="Proteomes" id="UP001233360">
    <property type="component" value="Unassembled WGS sequence"/>
</dbReference>
<dbReference type="SUPFAM" id="SSF53850">
    <property type="entry name" value="Periplasmic binding protein-like II"/>
    <property type="match status" value="1"/>
</dbReference>
<name>A0ABU0UY49_ACIBI</name>
<dbReference type="EMBL" id="JAUTBK010000002">
    <property type="protein sequence ID" value="MDQ1209183.1"/>
    <property type="molecule type" value="Genomic_DNA"/>
</dbReference>
<sequence>MDRLTSMMLFTKASELGSFAATADAMNLSPQMIAKHIAYLEYRLGTTLIHRTTRKQTLTDVGQHYYQHCKRILNDIEEIESFAQQLQQEPKGHLKISAPVTFGTYNVAPFITQFLQKYPEIDVELVLSDQYVSAIDDGFDVLIRIGDVQDTTLTAHPLQPYQLVACAAPNYLEEMGTPKTPDELKQHNCLVYGSRLLPNSCQWCFSQNQNIIHTKVQGNFISNQWNALFNAALEGLGVILGPINFLQKEIQTGRLIAILNDYEAPQRPMHILYPANRKPTAKVLTFVNAFMTEFGKKTKP</sequence>
<organism evidence="6 7">
    <name type="scientific">Acinetobacter baylyi</name>
    <dbReference type="NCBI Taxonomy" id="202950"/>
    <lineage>
        <taxon>Bacteria</taxon>
        <taxon>Pseudomonadati</taxon>
        <taxon>Pseudomonadota</taxon>
        <taxon>Gammaproteobacteria</taxon>
        <taxon>Moraxellales</taxon>
        <taxon>Moraxellaceae</taxon>
        <taxon>Acinetobacter</taxon>
    </lineage>
</organism>
<feature type="domain" description="HTH lysR-type" evidence="5">
    <location>
        <begin position="1"/>
        <end position="59"/>
    </location>
</feature>
<dbReference type="Gene3D" id="3.40.190.290">
    <property type="match status" value="1"/>
</dbReference>
<dbReference type="InterPro" id="IPR036390">
    <property type="entry name" value="WH_DNA-bd_sf"/>
</dbReference>
<dbReference type="Gene3D" id="1.10.10.10">
    <property type="entry name" value="Winged helix-like DNA-binding domain superfamily/Winged helix DNA-binding domain"/>
    <property type="match status" value="1"/>
</dbReference>
<comment type="caution">
    <text evidence="6">The sequence shown here is derived from an EMBL/GenBank/DDBJ whole genome shotgun (WGS) entry which is preliminary data.</text>
</comment>
<evidence type="ECO:0000259" key="5">
    <source>
        <dbReference type="PROSITE" id="PS50931"/>
    </source>
</evidence>
<comment type="similarity">
    <text evidence="1">Belongs to the LysR transcriptional regulatory family.</text>
</comment>
<keyword evidence="2" id="KW-0805">Transcription regulation</keyword>
<dbReference type="Pfam" id="PF00126">
    <property type="entry name" value="HTH_1"/>
    <property type="match status" value="1"/>
</dbReference>
<dbReference type="GO" id="GO:0003677">
    <property type="term" value="F:DNA binding"/>
    <property type="evidence" value="ECO:0007669"/>
    <property type="project" value="UniProtKB-KW"/>
</dbReference>
<dbReference type="InterPro" id="IPR005119">
    <property type="entry name" value="LysR_subst-bd"/>
</dbReference>
<evidence type="ECO:0000313" key="6">
    <source>
        <dbReference type="EMBL" id="MDQ1209183.1"/>
    </source>
</evidence>
<evidence type="ECO:0000256" key="1">
    <source>
        <dbReference type="ARBA" id="ARBA00009437"/>
    </source>
</evidence>
<protein>
    <submittedName>
        <fullName evidence="6">DNA-binding transcriptional LysR family regulator</fullName>
    </submittedName>
</protein>
<evidence type="ECO:0000256" key="4">
    <source>
        <dbReference type="ARBA" id="ARBA00023163"/>
    </source>
</evidence>
<dbReference type="InterPro" id="IPR058163">
    <property type="entry name" value="LysR-type_TF_proteobact-type"/>
</dbReference>
<proteinExistence type="inferred from homology"/>